<evidence type="ECO:0000256" key="3">
    <source>
        <dbReference type="SAM" id="MobiDB-lite"/>
    </source>
</evidence>
<dbReference type="GO" id="GO:0005737">
    <property type="term" value="C:cytoplasm"/>
    <property type="evidence" value="ECO:0007669"/>
    <property type="project" value="TreeGrafter"/>
</dbReference>
<dbReference type="KEGG" id="pda:103705661"/>
<reference evidence="5" key="1">
    <citation type="journal article" date="2019" name="Nat. Commun.">
        <title>Genome-wide association mapping of date palm fruit traits.</title>
        <authorList>
            <person name="Hazzouri K.M."/>
            <person name="Gros-Balthazard M."/>
            <person name="Flowers J.M."/>
            <person name="Copetti D."/>
            <person name="Lemansour A."/>
            <person name="Lebrun M."/>
            <person name="Masmoudi K."/>
            <person name="Ferrand S."/>
            <person name="Dhar M.I."/>
            <person name="Fresquez Z.A."/>
            <person name="Rosas U."/>
            <person name="Zhang J."/>
            <person name="Talag J."/>
            <person name="Lee S."/>
            <person name="Kudrna D."/>
            <person name="Powell R.F."/>
            <person name="Leitch I.J."/>
            <person name="Krueger R.R."/>
            <person name="Wing R.A."/>
            <person name="Amiri K.M.A."/>
            <person name="Purugganan M.D."/>
        </authorList>
    </citation>
    <scope>NUCLEOTIDE SEQUENCE [LARGE SCALE GENOMIC DNA]</scope>
    <source>
        <strain evidence="5">cv. Khalas</strain>
    </source>
</reference>
<evidence type="ECO:0000256" key="2">
    <source>
        <dbReference type="ARBA" id="ARBA00022701"/>
    </source>
</evidence>
<dbReference type="Pfam" id="PF03999">
    <property type="entry name" value="MAP65_ASE1"/>
    <property type="match status" value="1"/>
</dbReference>
<dbReference type="RefSeq" id="XP_008787693.2">
    <property type="nucleotide sequence ID" value="XM_008789471.3"/>
</dbReference>
<dbReference type="GO" id="GO:0000226">
    <property type="term" value="P:microtubule cytoskeleton organization"/>
    <property type="evidence" value="ECO:0007669"/>
    <property type="project" value="InterPro"/>
</dbReference>
<evidence type="ECO:0000313" key="6">
    <source>
        <dbReference type="RefSeq" id="XP_008787693.2"/>
    </source>
</evidence>
<accession>A0A8B7BXZ7</accession>
<reference evidence="6" key="2">
    <citation type="submission" date="2025-08" db="UniProtKB">
        <authorList>
            <consortium name="RefSeq"/>
        </authorList>
    </citation>
    <scope>IDENTIFICATION</scope>
    <source>
        <tissue evidence="6">Young leaves</tissue>
    </source>
</reference>
<feature type="transmembrane region" description="Helical" evidence="4">
    <location>
        <begin position="441"/>
        <end position="462"/>
    </location>
</feature>
<evidence type="ECO:0000256" key="4">
    <source>
        <dbReference type="SAM" id="Phobius"/>
    </source>
</evidence>
<dbReference type="OrthoDB" id="642895at2759"/>
<feature type="compositionally biased region" description="Low complexity" evidence="3">
    <location>
        <begin position="384"/>
        <end position="400"/>
    </location>
</feature>
<keyword evidence="5" id="KW-1185">Reference proteome</keyword>
<dbReference type="GO" id="GO:0005819">
    <property type="term" value="C:spindle"/>
    <property type="evidence" value="ECO:0007669"/>
    <property type="project" value="TreeGrafter"/>
</dbReference>
<feature type="compositionally biased region" description="Basic residues" evidence="3">
    <location>
        <begin position="355"/>
        <end position="365"/>
    </location>
</feature>
<dbReference type="Gene3D" id="1.20.58.1520">
    <property type="match status" value="1"/>
</dbReference>
<evidence type="ECO:0000313" key="5">
    <source>
        <dbReference type="Proteomes" id="UP000228380"/>
    </source>
</evidence>
<dbReference type="Proteomes" id="UP000228380">
    <property type="component" value="Chromosome 4"/>
</dbReference>
<sequence length="466" mass="52921">MSLISNLPFTSMEIRPAEYTPSKMVIYESDLSTRRLEELHRQLHSLQKEKVGRLTQVMDLSNSLNSLCLVPDTDFKQTVHEVHPSFVETEGSKNISNDSIESLATAKQRLREVKIQRMQKLQDLATTLLELWNLMDTPIEEQQLFQNVTCNIAASEHEIKEPNTLLLDFINCVEAEVLGLQQLKATKMKELVLKKKTELEELHRRTHLVAEADSETEFAIDAIEAGAIDSSLAPEQIEVQISTVEEEAFSRKDILEKVEKWLAACNEESWLEEYNRDENCYSAVRGAHFTLKHAEKAHALVKKIPAMVNALAAKITAWEKDRGIEFTYDGVSLFRLLSMLEEYTITRQEKEQERKRHRDQKRRRGQLIAEREALFGPKQSPSKLPRTSTGGSSRRPSLGGAIIQPPKPPEALHSKSTRSTKKGDGDMGALSPGQFSLNSHMAIVLKLLLFFFFIINKVVLVIDFSI</sequence>
<evidence type="ECO:0000256" key="1">
    <source>
        <dbReference type="ARBA" id="ARBA00006187"/>
    </source>
</evidence>
<organism evidence="5 6">
    <name type="scientific">Phoenix dactylifera</name>
    <name type="common">Date palm</name>
    <dbReference type="NCBI Taxonomy" id="42345"/>
    <lineage>
        <taxon>Eukaryota</taxon>
        <taxon>Viridiplantae</taxon>
        <taxon>Streptophyta</taxon>
        <taxon>Embryophyta</taxon>
        <taxon>Tracheophyta</taxon>
        <taxon>Spermatophyta</taxon>
        <taxon>Magnoliopsida</taxon>
        <taxon>Liliopsida</taxon>
        <taxon>Arecaceae</taxon>
        <taxon>Coryphoideae</taxon>
        <taxon>Phoeniceae</taxon>
        <taxon>Phoenix</taxon>
    </lineage>
</organism>
<dbReference type="GO" id="GO:0005874">
    <property type="term" value="C:microtubule"/>
    <property type="evidence" value="ECO:0007669"/>
    <property type="project" value="UniProtKB-KW"/>
</dbReference>
<keyword evidence="4" id="KW-0812">Transmembrane</keyword>
<keyword evidence="2" id="KW-0493">Microtubule</keyword>
<proteinExistence type="inferred from homology"/>
<dbReference type="AlphaFoldDB" id="A0A8B7BXZ7"/>
<dbReference type="GeneID" id="103705661"/>
<keyword evidence="4" id="KW-1133">Transmembrane helix</keyword>
<name>A0A8B7BXZ7_PHODC</name>
<feature type="region of interest" description="Disordered" evidence="3">
    <location>
        <begin position="348"/>
        <end position="427"/>
    </location>
</feature>
<dbReference type="PANTHER" id="PTHR19321">
    <property type="entry name" value="PROTEIN REGULATOR OF CYTOKINESIS 1 PRC1-RELATED"/>
    <property type="match status" value="1"/>
</dbReference>
<keyword evidence="4" id="KW-0472">Membrane</keyword>
<gene>
    <name evidence="6" type="primary">LOC103705661</name>
</gene>
<protein>
    <submittedName>
        <fullName evidence="6">65-kDa microtubule-associated protein 3-like</fullName>
    </submittedName>
</protein>
<dbReference type="PANTHER" id="PTHR19321:SF7">
    <property type="entry name" value="65-KDA MICROTUBULE-ASSOCIATED PROTEIN 3"/>
    <property type="match status" value="1"/>
</dbReference>
<dbReference type="GO" id="GO:0008017">
    <property type="term" value="F:microtubule binding"/>
    <property type="evidence" value="ECO:0007669"/>
    <property type="project" value="InterPro"/>
</dbReference>
<comment type="similarity">
    <text evidence="1">Belongs to the MAP65/ASE1 family.</text>
</comment>
<dbReference type="InterPro" id="IPR007145">
    <property type="entry name" value="MAP65_Ase1_PRC1"/>
</dbReference>